<keyword evidence="1" id="KW-0472">Membrane</keyword>
<dbReference type="Proteomes" id="UP000016986">
    <property type="component" value="Unassembled WGS sequence"/>
</dbReference>
<feature type="transmembrane region" description="Helical" evidence="1">
    <location>
        <begin position="60"/>
        <end position="83"/>
    </location>
</feature>
<evidence type="ECO:0000313" key="3">
    <source>
        <dbReference type="Proteomes" id="UP000016986"/>
    </source>
</evidence>
<dbReference type="AlphaFoldDB" id="U2YW94"/>
<name>U2YW94_9EURY</name>
<keyword evidence="1" id="KW-1133">Transmembrane helix</keyword>
<evidence type="ECO:0000256" key="1">
    <source>
        <dbReference type="SAM" id="Phobius"/>
    </source>
</evidence>
<dbReference type="EMBL" id="BATA01000046">
    <property type="protein sequence ID" value="GAD53072.1"/>
    <property type="molecule type" value="Genomic_DNA"/>
</dbReference>
<organism evidence="2 3">
    <name type="scientific">Halarchaeum acidiphilum MH1-52-1</name>
    <dbReference type="NCBI Taxonomy" id="1261545"/>
    <lineage>
        <taxon>Archaea</taxon>
        <taxon>Methanobacteriati</taxon>
        <taxon>Methanobacteriota</taxon>
        <taxon>Stenosarchaea group</taxon>
        <taxon>Halobacteria</taxon>
        <taxon>Halobacteriales</taxon>
        <taxon>Halobacteriaceae</taxon>
    </lineage>
</organism>
<sequence length="101" mass="10875">MPSTDSDPDFDSDDVEAIARQAAREEVKRLAWKLVYFVLGIALVRASIGALAAATDTGGAWPWGVLALAIGIALFCAGAYLLAATFDLDRAVLRWLHARRT</sequence>
<reference evidence="2 3" key="1">
    <citation type="submission" date="2013-09" db="EMBL/GenBank/DDBJ databases">
        <title>Whole genome sequencing of Halarchaeum acidiphilum strain MH1-52-1.</title>
        <authorList>
            <person name="Shimane Y."/>
            <person name="Minegishi H."/>
            <person name="Nishi S."/>
            <person name="Echigo A."/>
            <person name="Shuto A."/>
            <person name="Konishi M."/>
            <person name="Ito T."/>
            <person name="Ohkuma M."/>
            <person name="Ohta Y."/>
            <person name="Nagano Y."/>
            <person name="Tsubouchi T."/>
            <person name="Mori K."/>
            <person name="Usui K."/>
            <person name="Kamekura M."/>
            <person name="Usami R."/>
            <person name="Takaki Y."/>
            <person name="Hatada Y."/>
        </authorList>
    </citation>
    <scope>NUCLEOTIDE SEQUENCE [LARGE SCALE GENOMIC DNA]</scope>
    <source>
        <strain evidence="2 3">JCM 16109</strain>
    </source>
</reference>
<gene>
    <name evidence="2" type="ORF">MBEHAL_1832</name>
</gene>
<protein>
    <submittedName>
        <fullName evidence="2">Uncharacterized protein</fullName>
    </submittedName>
</protein>
<proteinExistence type="predicted"/>
<keyword evidence="3" id="KW-1185">Reference proteome</keyword>
<feature type="transmembrane region" description="Helical" evidence="1">
    <location>
        <begin position="34"/>
        <end position="54"/>
    </location>
</feature>
<dbReference type="RefSeq" id="WP_020222477.1">
    <property type="nucleotide sequence ID" value="NZ_BANO01000243.1"/>
</dbReference>
<accession>U2YW94</accession>
<evidence type="ECO:0000313" key="2">
    <source>
        <dbReference type="EMBL" id="GAD53072.1"/>
    </source>
</evidence>
<comment type="caution">
    <text evidence="2">The sequence shown here is derived from an EMBL/GenBank/DDBJ whole genome shotgun (WGS) entry which is preliminary data.</text>
</comment>
<keyword evidence="1" id="KW-0812">Transmembrane</keyword>
<dbReference type="OrthoDB" id="267796at2157"/>